<dbReference type="EMBL" id="FQNF01000051">
    <property type="protein sequence ID" value="SGZ40466.1"/>
    <property type="molecule type" value="Genomic_DNA"/>
</dbReference>
<organism evidence="6 7">
    <name type="scientific">Hanseniaspora guilliermondii</name>
    <dbReference type="NCBI Taxonomy" id="56406"/>
    <lineage>
        <taxon>Eukaryota</taxon>
        <taxon>Fungi</taxon>
        <taxon>Dikarya</taxon>
        <taxon>Ascomycota</taxon>
        <taxon>Saccharomycotina</taxon>
        <taxon>Saccharomycetes</taxon>
        <taxon>Saccharomycodales</taxon>
        <taxon>Saccharomycodaceae</taxon>
        <taxon>Hanseniaspora</taxon>
    </lineage>
</organism>
<dbReference type="Proteomes" id="UP000183365">
    <property type="component" value="Unassembled WGS sequence"/>
</dbReference>
<dbReference type="Pfam" id="PF00550">
    <property type="entry name" value="PP-binding"/>
    <property type="match status" value="1"/>
</dbReference>
<keyword evidence="4" id="KW-0275">Fatty acid biosynthesis</keyword>
<evidence type="ECO:0000256" key="2">
    <source>
        <dbReference type="ARBA" id="ARBA00022450"/>
    </source>
</evidence>
<keyword evidence="4" id="KW-0444">Lipid biosynthesis</keyword>
<feature type="domain" description="Carrier" evidence="5">
    <location>
        <begin position="33"/>
        <end position="112"/>
    </location>
</feature>
<evidence type="ECO:0000313" key="6">
    <source>
        <dbReference type="EMBL" id="SGZ40466.1"/>
    </source>
</evidence>
<evidence type="ECO:0000259" key="5">
    <source>
        <dbReference type="PROSITE" id="PS50075"/>
    </source>
</evidence>
<evidence type="ECO:0000256" key="4">
    <source>
        <dbReference type="RuleBase" id="RU000722"/>
    </source>
</evidence>
<dbReference type="InterPro" id="IPR009081">
    <property type="entry name" value="PP-bd_ACP"/>
</dbReference>
<dbReference type="PANTHER" id="PTHR20863:SF76">
    <property type="entry name" value="CARRIER DOMAIN-CONTAINING PROTEIN"/>
    <property type="match status" value="1"/>
</dbReference>
<dbReference type="GO" id="GO:0000036">
    <property type="term" value="F:acyl carrier activity"/>
    <property type="evidence" value="ECO:0007669"/>
    <property type="project" value="TreeGrafter"/>
</dbReference>
<keyword evidence="7" id="KW-1185">Reference proteome</keyword>
<proteinExistence type="inferred from homology"/>
<keyword evidence="4" id="KW-0276">Fatty acid metabolism</keyword>
<evidence type="ECO:0000256" key="1">
    <source>
        <dbReference type="ARBA" id="ARBA00010930"/>
    </source>
</evidence>
<keyword evidence="3" id="KW-0597">Phosphoprotein</keyword>
<keyword evidence="2 4" id="KW-0596">Phosphopantetheine</keyword>
<sequence length="112" mass="12969">MFRQVARLTTQQFRLPLTRIAYTPARFYATKQELISDKLNDIVKTFVEEKGIKLPTPLNDNMKLSEDLKLDSLDKVELIVAIEEEFELEINDEASDSFENLSQIKGFLNEKS</sequence>
<dbReference type="SUPFAM" id="SSF47336">
    <property type="entry name" value="ACP-like"/>
    <property type="match status" value="1"/>
</dbReference>
<dbReference type="Gene3D" id="1.10.1200.10">
    <property type="entry name" value="ACP-like"/>
    <property type="match status" value="1"/>
</dbReference>
<dbReference type="PANTHER" id="PTHR20863">
    <property type="entry name" value="ACYL CARRIER PROTEIN"/>
    <property type="match status" value="1"/>
</dbReference>
<name>A0A1L0B233_9ASCO</name>
<protein>
    <recommendedName>
        <fullName evidence="4">Acyl carrier protein</fullName>
    </recommendedName>
</protein>
<comment type="similarity">
    <text evidence="1">Belongs to the acyl carrier protein (ACP) family.</text>
</comment>
<reference evidence="7" key="1">
    <citation type="submission" date="2016-11" db="EMBL/GenBank/DDBJ databases">
        <authorList>
            <person name="Guldener U."/>
        </authorList>
    </citation>
    <scope>NUCLEOTIDE SEQUENCE [LARGE SCALE GENOMIC DNA]</scope>
</reference>
<keyword evidence="4" id="KW-0443">Lipid metabolism</keyword>
<comment type="function">
    <text evidence="4">Carrier of the growing fatty acid chain in fatty acid biosynthesis.</text>
</comment>
<dbReference type="PROSITE" id="PS50075">
    <property type="entry name" value="CARRIER"/>
    <property type="match status" value="1"/>
</dbReference>
<dbReference type="VEuPathDB" id="FungiDB:HGUI_02666"/>
<dbReference type="GO" id="GO:0000035">
    <property type="term" value="F:acyl binding"/>
    <property type="evidence" value="ECO:0007669"/>
    <property type="project" value="TreeGrafter"/>
</dbReference>
<dbReference type="InterPro" id="IPR003231">
    <property type="entry name" value="ACP"/>
</dbReference>
<evidence type="ECO:0000313" key="7">
    <source>
        <dbReference type="Proteomes" id="UP000183365"/>
    </source>
</evidence>
<accession>A0A1L0B233</accession>
<dbReference type="OrthoDB" id="3973211at2759"/>
<gene>
    <name evidence="6" type="ORF">HGUI_02666</name>
</gene>
<dbReference type="AlphaFoldDB" id="A0A1L0B233"/>
<dbReference type="InterPro" id="IPR036736">
    <property type="entry name" value="ACP-like_sf"/>
</dbReference>
<evidence type="ECO:0000256" key="3">
    <source>
        <dbReference type="ARBA" id="ARBA00022553"/>
    </source>
</evidence>